<proteinExistence type="predicted"/>
<evidence type="ECO:0000313" key="1">
    <source>
        <dbReference type="EMBL" id="KAJ8897392.1"/>
    </source>
</evidence>
<evidence type="ECO:0008006" key="3">
    <source>
        <dbReference type="Google" id="ProtNLM"/>
    </source>
</evidence>
<organism evidence="1 2">
    <name type="scientific">Dryococelus australis</name>
    <dbReference type="NCBI Taxonomy" id="614101"/>
    <lineage>
        <taxon>Eukaryota</taxon>
        <taxon>Metazoa</taxon>
        <taxon>Ecdysozoa</taxon>
        <taxon>Arthropoda</taxon>
        <taxon>Hexapoda</taxon>
        <taxon>Insecta</taxon>
        <taxon>Pterygota</taxon>
        <taxon>Neoptera</taxon>
        <taxon>Polyneoptera</taxon>
        <taxon>Phasmatodea</taxon>
        <taxon>Verophasmatodea</taxon>
        <taxon>Anareolatae</taxon>
        <taxon>Phasmatidae</taxon>
        <taxon>Eurycanthinae</taxon>
        <taxon>Dryococelus</taxon>
    </lineage>
</organism>
<accession>A0ABQ9IL24</accession>
<sequence>MEASVKDGIERCMSIREAEDKYNISKSAIARSVVKVYMDNSNVKEFSYKPQFDVKRVFSLTEENDLVEYSKRAAYLHYGLTSNQTRILAYEYAKSNHNNVAQWKENKMTGISWLRMFPYRHPELSLQKPEVTSLAQATAFNKTTPYQIWNADESGCSSSHSPKILAAKGTKQIVSMTSGECGSNVTIIAAVSAAGNSVPPMFVFPRVHLKEYMLKGASPGSVGAANPSGWSNEEIFVQFINHFIMHSLGPKSCYHKALNDWMSSPGNAGKPVTIYHVCEIVVRSSEASFTRNITGGSRVAVIVTLDEDIFEDAGFLPSFVTDCPPHQENEGYTAIDGINSMQKDTSNQ</sequence>
<reference evidence="1 2" key="1">
    <citation type="submission" date="2023-02" db="EMBL/GenBank/DDBJ databases">
        <title>LHISI_Scaffold_Assembly.</title>
        <authorList>
            <person name="Stuart O.P."/>
            <person name="Cleave R."/>
            <person name="Magrath M.J.L."/>
            <person name="Mikheyev A.S."/>
        </authorList>
    </citation>
    <scope>NUCLEOTIDE SEQUENCE [LARGE SCALE GENOMIC DNA]</scope>
    <source>
        <strain evidence="1">Daus_M_001</strain>
        <tissue evidence="1">Leg muscle</tissue>
    </source>
</reference>
<name>A0ABQ9IL24_9NEOP</name>
<protein>
    <recommendedName>
        <fullName evidence="3">DDE-1 domain-containing protein</fullName>
    </recommendedName>
</protein>
<dbReference type="EMBL" id="JARBHB010000001">
    <property type="protein sequence ID" value="KAJ8897392.1"/>
    <property type="molecule type" value="Genomic_DNA"/>
</dbReference>
<evidence type="ECO:0000313" key="2">
    <source>
        <dbReference type="Proteomes" id="UP001159363"/>
    </source>
</evidence>
<dbReference type="Proteomes" id="UP001159363">
    <property type="component" value="Chromosome 1"/>
</dbReference>
<gene>
    <name evidence="1" type="ORF">PR048_002738</name>
</gene>
<comment type="caution">
    <text evidence="1">The sequence shown here is derived from an EMBL/GenBank/DDBJ whole genome shotgun (WGS) entry which is preliminary data.</text>
</comment>
<keyword evidence="2" id="KW-1185">Reference proteome</keyword>